<dbReference type="Proteomes" id="UP000321947">
    <property type="component" value="Unassembled WGS sequence"/>
</dbReference>
<proteinExistence type="predicted"/>
<comment type="caution">
    <text evidence="1">The sequence shown here is derived from an EMBL/GenBank/DDBJ whole genome shotgun (WGS) entry which is preliminary data.</text>
</comment>
<dbReference type="AlphaFoldDB" id="A0A5D3D803"/>
<gene>
    <name evidence="1" type="ORF">E5676_scaffold1274G00400</name>
</gene>
<reference evidence="1 2" key="1">
    <citation type="submission" date="2019-08" db="EMBL/GenBank/DDBJ databases">
        <title>Draft genome sequences of two oriental melons (Cucumis melo L. var makuwa).</title>
        <authorList>
            <person name="Kwon S.-Y."/>
        </authorList>
    </citation>
    <scope>NUCLEOTIDE SEQUENCE [LARGE SCALE GENOMIC DNA]</scope>
    <source>
        <strain evidence="2">cv. Chang Bougi</strain>
        <tissue evidence="1">Leaf</tissue>
    </source>
</reference>
<evidence type="ECO:0000313" key="1">
    <source>
        <dbReference type="EMBL" id="TYK19590.1"/>
    </source>
</evidence>
<dbReference type="EMBL" id="SSTD01006850">
    <property type="protein sequence ID" value="TYK19590.1"/>
    <property type="molecule type" value="Genomic_DNA"/>
</dbReference>
<name>A0A5D3D803_CUCMM</name>
<sequence length="137" mass="15559">MGPFYLSSLSCHSNLQENQWHQKKATSKSSVTNEAYIGPITRSHSKRITQEQDQCSNVAQSILKQLMESLKAGIFLKENPLYDNSDSASSKSKKEAHPDVMSVIMADIMVDATMAERERKVNFLMKVVEERDQKSQY</sequence>
<evidence type="ECO:0000313" key="2">
    <source>
        <dbReference type="Proteomes" id="UP000321947"/>
    </source>
</evidence>
<accession>A0A5D3D803</accession>
<protein>
    <submittedName>
        <fullName evidence="1">Ty3-gypsy retrotransposon protein</fullName>
    </submittedName>
</protein>
<organism evidence="1 2">
    <name type="scientific">Cucumis melo var. makuwa</name>
    <name type="common">Oriental melon</name>
    <dbReference type="NCBI Taxonomy" id="1194695"/>
    <lineage>
        <taxon>Eukaryota</taxon>
        <taxon>Viridiplantae</taxon>
        <taxon>Streptophyta</taxon>
        <taxon>Embryophyta</taxon>
        <taxon>Tracheophyta</taxon>
        <taxon>Spermatophyta</taxon>
        <taxon>Magnoliopsida</taxon>
        <taxon>eudicotyledons</taxon>
        <taxon>Gunneridae</taxon>
        <taxon>Pentapetalae</taxon>
        <taxon>rosids</taxon>
        <taxon>fabids</taxon>
        <taxon>Cucurbitales</taxon>
        <taxon>Cucurbitaceae</taxon>
        <taxon>Benincaseae</taxon>
        <taxon>Cucumis</taxon>
    </lineage>
</organism>